<reference evidence="3" key="2">
    <citation type="submission" date="2020-09" db="EMBL/GenBank/DDBJ databases">
        <authorList>
            <person name="Sun Q."/>
            <person name="Ohkuma M."/>
        </authorList>
    </citation>
    <scope>NUCLEOTIDE SEQUENCE</scope>
    <source>
        <strain evidence="3">JCM 13064</strain>
    </source>
</reference>
<feature type="transmembrane region" description="Helical" evidence="2">
    <location>
        <begin position="19"/>
        <end position="42"/>
    </location>
</feature>
<feature type="transmembrane region" description="Helical" evidence="2">
    <location>
        <begin position="91"/>
        <end position="111"/>
    </location>
</feature>
<name>A0A917RIU4_9ACTN</name>
<keyword evidence="4" id="KW-1185">Reference proteome</keyword>
<dbReference type="EMBL" id="BMNT01000040">
    <property type="protein sequence ID" value="GGL10194.1"/>
    <property type="molecule type" value="Genomic_DNA"/>
</dbReference>
<keyword evidence="2" id="KW-0812">Transmembrane</keyword>
<evidence type="ECO:0000256" key="1">
    <source>
        <dbReference type="SAM" id="MobiDB-lite"/>
    </source>
</evidence>
<dbReference type="InterPro" id="IPR019051">
    <property type="entry name" value="Trp_biosyn_TM_oprn/chp"/>
</dbReference>
<accession>A0A917RIU4</accession>
<dbReference type="Proteomes" id="UP000645217">
    <property type="component" value="Unassembled WGS sequence"/>
</dbReference>
<protein>
    <recommendedName>
        <fullName evidence="5">TIGR02234 family membrane protein</fullName>
    </recommendedName>
</protein>
<reference evidence="3" key="1">
    <citation type="journal article" date="2014" name="Int. J. Syst. Evol. Microbiol.">
        <title>Complete genome sequence of Corynebacterium casei LMG S-19264T (=DSM 44701T), isolated from a smear-ripened cheese.</title>
        <authorList>
            <consortium name="US DOE Joint Genome Institute (JGI-PGF)"/>
            <person name="Walter F."/>
            <person name="Albersmeier A."/>
            <person name="Kalinowski J."/>
            <person name="Ruckert C."/>
        </authorList>
    </citation>
    <scope>NUCLEOTIDE SEQUENCE</scope>
    <source>
        <strain evidence="3">JCM 13064</strain>
    </source>
</reference>
<keyword evidence="2" id="KW-1133">Transmembrane helix</keyword>
<dbReference type="Pfam" id="PF09534">
    <property type="entry name" value="Trp_oprn_chp"/>
    <property type="match status" value="1"/>
</dbReference>
<evidence type="ECO:0000256" key="2">
    <source>
        <dbReference type="SAM" id="Phobius"/>
    </source>
</evidence>
<feature type="transmembrane region" description="Helical" evidence="2">
    <location>
        <begin position="140"/>
        <end position="165"/>
    </location>
</feature>
<feature type="region of interest" description="Disordered" evidence="1">
    <location>
        <begin position="173"/>
        <end position="216"/>
    </location>
</feature>
<evidence type="ECO:0008006" key="5">
    <source>
        <dbReference type="Google" id="ProtNLM"/>
    </source>
</evidence>
<dbReference type="InterPro" id="IPR011746">
    <property type="entry name" value="Trp_synth-assoc_CHP"/>
</dbReference>
<dbReference type="NCBIfam" id="TIGR02234">
    <property type="entry name" value="trp_oprn_chp"/>
    <property type="match status" value="1"/>
</dbReference>
<feature type="transmembrane region" description="Helical" evidence="2">
    <location>
        <begin position="62"/>
        <end position="84"/>
    </location>
</feature>
<evidence type="ECO:0000313" key="4">
    <source>
        <dbReference type="Proteomes" id="UP000645217"/>
    </source>
</evidence>
<feature type="compositionally biased region" description="Basic and acidic residues" evidence="1">
    <location>
        <begin position="194"/>
        <end position="204"/>
    </location>
</feature>
<comment type="caution">
    <text evidence="3">The sequence shown here is derived from an EMBL/GenBank/DDBJ whole genome shotgun (WGS) entry which is preliminary data.</text>
</comment>
<dbReference type="RefSeq" id="WP_189166464.1">
    <property type="nucleotide sequence ID" value="NZ_BMNT01000040.1"/>
</dbReference>
<dbReference type="AlphaFoldDB" id="A0A917RIU4"/>
<gene>
    <name evidence="3" type="ORF">GCM10007964_60440</name>
</gene>
<proteinExistence type="predicted"/>
<keyword evidence="2" id="KW-0472">Membrane</keyword>
<sequence>MTTAGGPPAPARGGARRALAAWVVVSAASAGLVLAAAGRTWVRAAYSGGPGGGTRLELSGGELAPVLTPLALACLAAVVAVLATRGLWRKGVGVLTALLGAAIAVAAWRAVSPAAVAQVAGTRGALTGVPGLVTSTVQPWPALAVAGGALLTAAGALAVVSGGRWPGMSERYERRAAPAGTRAGAGRPGGSERSLWDALDRGLDPTEGDGPTGRPG</sequence>
<evidence type="ECO:0000313" key="3">
    <source>
        <dbReference type="EMBL" id="GGL10194.1"/>
    </source>
</evidence>
<organism evidence="3 4">
    <name type="scientific">Sphaerisporangium melleum</name>
    <dbReference type="NCBI Taxonomy" id="321316"/>
    <lineage>
        <taxon>Bacteria</taxon>
        <taxon>Bacillati</taxon>
        <taxon>Actinomycetota</taxon>
        <taxon>Actinomycetes</taxon>
        <taxon>Streptosporangiales</taxon>
        <taxon>Streptosporangiaceae</taxon>
        <taxon>Sphaerisporangium</taxon>
    </lineage>
</organism>